<proteinExistence type="predicted"/>
<dbReference type="PANTHER" id="PTHR43875">
    <property type="entry name" value="MALTODEXTRIN IMPORT ATP-BINDING PROTEIN MSMX"/>
    <property type="match status" value="1"/>
</dbReference>
<evidence type="ECO:0000313" key="8">
    <source>
        <dbReference type="EMBL" id="GIM81432.1"/>
    </source>
</evidence>
<dbReference type="FunFam" id="3.40.50.300:FF:000042">
    <property type="entry name" value="Maltose/maltodextrin ABC transporter, ATP-binding protein"/>
    <property type="match status" value="1"/>
</dbReference>
<evidence type="ECO:0000256" key="6">
    <source>
        <dbReference type="ARBA" id="ARBA00023136"/>
    </source>
</evidence>
<dbReference type="Gene3D" id="3.40.50.300">
    <property type="entry name" value="P-loop containing nucleotide triphosphate hydrolases"/>
    <property type="match status" value="1"/>
</dbReference>
<dbReference type="CDD" id="cd03301">
    <property type="entry name" value="ABC_MalK_N"/>
    <property type="match status" value="1"/>
</dbReference>
<organism evidence="8 9">
    <name type="scientific">Winogradskya consettensis</name>
    <dbReference type="NCBI Taxonomy" id="113560"/>
    <lineage>
        <taxon>Bacteria</taxon>
        <taxon>Bacillati</taxon>
        <taxon>Actinomycetota</taxon>
        <taxon>Actinomycetes</taxon>
        <taxon>Micromonosporales</taxon>
        <taxon>Micromonosporaceae</taxon>
        <taxon>Winogradskya</taxon>
    </lineage>
</organism>
<dbReference type="RefSeq" id="WP_213002054.1">
    <property type="nucleotide sequence ID" value="NZ_BAAATW010000024.1"/>
</dbReference>
<dbReference type="Pfam" id="PF17912">
    <property type="entry name" value="OB_MalK"/>
    <property type="match status" value="1"/>
</dbReference>
<evidence type="ECO:0000256" key="3">
    <source>
        <dbReference type="ARBA" id="ARBA00022741"/>
    </source>
</evidence>
<dbReference type="GO" id="GO:0055052">
    <property type="term" value="C:ATP-binding cassette (ABC) transporter complex, substrate-binding subunit-containing"/>
    <property type="evidence" value="ECO:0007669"/>
    <property type="project" value="TreeGrafter"/>
</dbReference>
<evidence type="ECO:0000256" key="5">
    <source>
        <dbReference type="ARBA" id="ARBA00022967"/>
    </source>
</evidence>
<dbReference type="SUPFAM" id="SSF50331">
    <property type="entry name" value="MOP-like"/>
    <property type="match status" value="1"/>
</dbReference>
<dbReference type="SMART" id="SM00382">
    <property type="entry name" value="AAA"/>
    <property type="match status" value="1"/>
</dbReference>
<dbReference type="InterPro" id="IPR012340">
    <property type="entry name" value="NA-bd_OB-fold"/>
</dbReference>
<evidence type="ECO:0000313" key="9">
    <source>
        <dbReference type="Proteomes" id="UP000680865"/>
    </source>
</evidence>
<accession>A0A919VW13</accession>
<dbReference type="EMBL" id="BOQP01000046">
    <property type="protein sequence ID" value="GIM81432.1"/>
    <property type="molecule type" value="Genomic_DNA"/>
</dbReference>
<dbReference type="PANTHER" id="PTHR43875:SF15">
    <property type="entry name" value="TREHALOSE IMPORT ATP-BINDING PROTEIN SUGC"/>
    <property type="match status" value="1"/>
</dbReference>
<dbReference type="PROSITE" id="PS00211">
    <property type="entry name" value="ABC_TRANSPORTER_1"/>
    <property type="match status" value="1"/>
</dbReference>
<dbReference type="InterPro" id="IPR027417">
    <property type="entry name" value="P-loop_NTPase"/>
</dbReference>
<keyword evidence="2" id="KW-1003">Cell membrane</keyword>
<dbReference type="Proteomes" id="UP000680865">
    <property type="component" value="Unassembled WGS sequence"/>
</dbReference>
<dbReference type="Gene3D" id="2.40.50.140">
    <property type="entry name" value="Nucleic acid-binding proteins"/>
    <property type="match status" value="1"/>
</dbReference>
<evidence type="ECO:0000256" key="1">
    <source>
        <dbReference type="ARBA" id="ARBA00022448"/>
    </source>
</evidence>
<dbReference type="InterPro" id="IPR017871">
    <property type="entry name" value="ABC_transporter-like_CS"/>
</dbReference>
<keyword evidence="6" id="KW-0472">Membrane</keyword>
<keyword evidence="5" id="KW-1278">Translocase</keyword>
<reference evidence="8" key="1">
    <citation type="submission" date="2021-03" db="EMBL/GenBank/DDBJ databases">
        <title>Whole genome shotgun sequence of Actinoplanes consettensis NBRC 14913.</title>
        <authorList>
            <person name="Komaki H."/>
            <person name="Tamura T."/>
        </authorList>
    </citation>
    <scope>NUCLEOTIDE SEQUENCE</scope>
    <source>
        <strain evidence="8">NBRC 14913</strain>
    </source>
</reference>
<dbReference type="InterPro" id="IPR008995">
    <property type="entry name" value="Mo/tungstate-bd_C_term_dom"/>
</dbReference>
<keyword evidence="3" id="KW-0547">Nucleotide-binding</keyword>
<dbReference type="GO" id="GO:0008643">
    <property type="term" value="P:carbohydrate transport"/>
    <property type="evidence" value="ECO:0007669"/>
    <property type="project" value="InterPro"/>
</dbReference>
<dbReference type="InterPro" id="IPR003593">
    <property type="entry name" value="AAA+_ATPase"/>
</dbReference>
<name>A0A919VW13_9ACTN</name>
<dbReference type="InterPro" id="IPR047641">
    <property type="entry name" value="ABC_transpr_MalK/UgpC-like"/>
</dbReference>
<keyword evidence="4 8" id="KW-0067">ATP-binding</keyword>
<dbReference type="Gene3D" id="2.40.50.100">
    <property type="match status" value="1"/>
</dbReference>
<evidence type="ECO:0000256" key="2">
    <source>
        <dbReference type="ARBA" id="ARBA00022475"/>
    </source>
</evidence>
<evidence type="ECO:0000259" key="7">
    <source>
        <dbReference type="PROSITE" id="PS50893"/>
    </source>
</evidence>
<protein>
    <submittedName>
        <fullName evidence="8">ABC transporter ATP-binding protein</fullName>
    </submittedName>
</protein>
<dbReference type="GO" id="GO:0140359">
    <property type="term" value="F:ABC-type transporter activity"/>
    <property type="evidence" value="ECO:0007669"/>
    <property type="project" value="InterPro"/>
</dbReference>
<dbReference type="Pfam" id="PF00005">
    <property type="entry name" value="ABC_tran"/>
    <property type="match status" value="1"/>
</dbReference>
<keyword evidence="9" id="KW-1185">Reference proteome</keyword>
<gene>
    <name evidence="8" type="ORF">Aco04nite_76550</name>
</gene>
<dbReference type="GO" id="GO:0016887">
    <property type="term" value="F:ATP hydrolysis activity"/>
    <property type="evidence" value="ECO:0007669"/>
    <property type="project" value="InterPro"/>
</dbReference>
<comment type="caution">
    <text evidence="8">The sequence shown here is derived from an EMBL/GenBank/DDBJ whole genome shotgun (WGS) entry which is preliminary data.</text>
</comment>
<dbReference type="InterPro" id="IPR003439">
    <property type="entry name" value="ABC_transporter-like_ATP-bd"/>
</dbReference>
<dbReference type="InterPro" id="IPR015855">
    <property type="entry name" value="ABC_transpr_MalK-like"/>
</dbReference>
<dbReference type="GO" id="GO:0005524">
    <property type="term" value="F:ATP binding"/>
    <property type="evidence" value="ECO:0007669"/>
    <property type="project" value="UniProtKB-KW"/>
</dbReference>
<dbReference type="PROSITE" id="PS50893">
    <property type="entry name" value="ABC_TRANSPORTER_2"/>
    <property type="match status" value="1"/>
</dbReference>
<keyword evidence="1" id="KW-0813">Transport</keyword>
<dbReference type="AlphaFoldDB" id="A0A919VW13"/>
<dbReference type="InterPro" id="IPR040582">
    <property type="entry name" value="OB_MalK-like"/>
</dbReference>
<evidence type="ECO:0000256" key="4">
    <source>
        <dbReference type="ARBA" id="ARBA00022840"/>
    </source>
</evidence>
<dbReference type="NCBIfam" id="NF008653">
    <property type="entry name" value="PRK11650.1"/>
    <property type="match status" value="1"/>
</dbReference>
<sequence>MADIVLDKVTKSYPDGTIAVHGIDLEIADGEFIILVGPSGCGKSTTLNMIAGLEDITTGELRIGGERVNDKAPKDRDIAMVFQSYALYPNMTVRDNMGFPLKLAKLPKAEIDKKVGEAAKVLELTDYLDRKPANLSGGQRQRVAMGRAIVRNPKAFLMDEPLSNLDAKLRVQMRTQVSRLQKQLGTTTVYVTHDQTEAMTLGDRVVVMRAGHIQQVGDPQTLYDKPVNLFVAGFIGSPSMNFLPATVFSGGLHTPIGDLPIPVKDDAPKDLVLGIRPEHFEDARLVEEALRPRGFEFTLPVDLVESMGSDKYVYFTVEGGKPDLASADLADLAADAGGADLPDQGGLVTRLSAESRVREGADARIWLNLGKIHLFDPSDGRNLTLD</sequence>
<dbReference type="SUPFAM" id="SSF52540">
    <property type="entry name" value="P-loop containing nucleoside triphosphate hydrolases"/>
    <property type="match status" value="1"/>
</dbReference>
<feature type="domain" description="ABC transporter" evidence="7">
    <location>
        <begin position="4"/>
        <end position="235"/>
    </location>
</feature>